<feature type="region of interest" description="Disordered" evidence="1">
    <location>
        <begin position="129"/>
        <end position="193"/>
    </location>
</feature>
<evidence type="ECO:0000256" key="2">
    <source>
        <dbReference type="SAM" id="SignalP"/>
    </source>
</evidence>
<keyword evidence="2" id="KW-0732">Signal</keyword>
<feature type="chain" id="PRO_5014867086" evidence="2">
    <location>
        <begin position="17"/>
        <end position="329"/>
    </location>
</feature>
<name>A0A2N8TAG5_STUST</name>
<organism evidence="3 4">
    <name type="scientific">Stutzerimonas stutzeri</name>
    <name type="common">Pseudomonas stutzeri</name>
    <dbReference type="NCBI Taxonomy" id="316"/>
    <lineage>
        <taxon>Bacteria</taxon>
        <taxon>Pseudomonadati</taxon>
        <taxon>Pseudomonadota</taxon>
        <taxon>Gammaproteobacteria</taxon>
        <taxon>Pseudomonadales</taxon>
        <taxon>Pseudomonadaceae</taxon>
        <taxon>Stutzerimonas</taxon>
    </lineage>
</organism>
<dbReference type="InterPro" id="IPR029058">
    <property type="entry name" value="AB_hydrolase_fold"/>
</dbReference>
<dbReference type="Gene3D" id="3.40.50.1820">
    <property type="entry name" value="alpha/beta hydrolase"/>
    <property type="match status" value="1"/>
</dbReference>
<dbReference type="Proteomes" id="UP000236023">
    <property type="component" value="Unassembled WGS sequence"/>
</dbReference>
<dbReference type="Pfam" id="PF12048">
    <property type="entry name" value="DUF3530"/>
    <property type="match status" value="1"/>
</dbReference>
<dbReference type="InterPro" id="IPR022529">
    <property type="entry name" value="DUF3530"/>
</dbReference>
<evidence type="ECO:0000256" key="1">
    <source>
        <dbReference type="SAM" id="MobiDB-lite"/>
    </source>
</evidence>
<evidence type="ECO:0000313" key="4">
    <source>
        <dbReference type="Proteomes" id="UP000236023"/>
    </source>
</evidence>
<feature type="compositionally biased region" description="Basic and acidic residues" evidence="1">
    <location>
        <begin position="145"/>
        <end position="157"/>
    </location>
</feature>
<dbReference type="SUPFAM" id="SSF53474">
    <property type="entry name" value="alpha/beta-Hydrolases"/>
    <property type="match status" value="1"/>
</dbReference>
<gene>
    <name evidence="3" type="ORF">CXK94_00105</name>
</gene>
<accession>A0A2N8TAG5</accession>
<comment type="caution">
    <text evidence="3">The sequence shown here is derived from an EMBL/GenBank/DDBJ whole genome shotgun (WGS) entry which is preliminary data.</text>
</comment>
<evidence type="ECO:0000313" key="3">
    <source>
        <dbReference type="EMBL" id="PNG11709.1"/>
    </source>
</evidence>
<dbReference type="EMBL" id="POUT01000001">
    <property type="protein sequence ID" value="PNG11709.1"/>
    <property type="molecule type" value="Genomic_DNA"/>
</dbReference>
<sequence>MLVGALALLVPLGTWAEDNATPTEPETPPAAPVALRPALAERSTLEAEELARLLPQQAVRLQAGDERFVALHLPANDGQPKGLVILLPGTGENADWPSAIGPLRRRLPDAGWHTLSLSLPNADEPLFSRTSAAEAAPESAPPADSKADDATKNRPDDPPSEAGYLPAETAPPLDEESEPAAEPEPATAAPSQAERIRARIDSALAFARQQNAATIVLLGHGSGAYWAARYLQQQAPADVRHLLLVQVRTPADQEPSLERLLGELRLATGDFYFEDRDATRAAARERLNTSRRLRHPDYSQVALPVLPADRANEQEQLYRRIRGWLTRHP</sequence>
<feature type="compositionally biased region" description="Low complexity" evidence="1">
    <location>
        <begin position="183"/>
        <end position="193"/>
    </location>
</feature>
<protein>
    <submittedName>
        <fullName evidence="3">DUF3530 domain-containing protein</fullName>
    </submittedName>
</protein>
<reference evidence="3 4" key="1">
    <citation type="submission" date="2018-01" db="EMBL/GenBank/DDBJ databases">
        <title>Denitrification phenotypes of diverse strains of Pseudomonas stutzeri.</title>
        <authorList>
            <person name="Milligan D.A."/>
            <person name="Bergaust L."/>
            <person name="Bakken L.R."/>
            <person name="Frostegard A."/>
        </authorList>
    </citation>
    <scope>NUCLEOTIDE SEQUENCE [LARGE SCALE GENOMIC DNA]</scope>
    <source>
        <strain evidence="3 4">24a75</strain>
    </source>
</reference>
<feature type="signal peptide" evidence="2">
    <location>
        <begin position="1"/>
        <end position="16"/>
    </location>
</feature>
<proteinExistence type="predicted"/>
<dbReference type="AlphaFoldDB" id="A0A2N8TAG5"/>
<feature type="compositionally biased region" description="Low complexity" evidence="1">
    <location>
        <begin position="130"/>
        <end position="144"/>
    </location>
</feature>